<proteinExistence type="predicted"/>
<name>A0A8S5MVU9_9CAUD</name>
<evidence type="ECO:0000313" key="1">
    <source>
        <dbReference type="EMBL" id="DAD86272.1"/>
    </source>
</evidence>
<dbReference type="EMBL" id="BK014997">
    <property type="protein sequence ID" value="DAD86272.1"/>
    <property type="molecule type" value="Genomic_DNA"/>
</dbReference>
<dbReference type="InterPro" id="IPR058009">
    <property type="entry name" value="TTP_Phage_16"/>
</dbReference>
<organism evidence="1">
    <name type="scientific">Siphoviridae sp. ctsus30</name>
    <dbReference type="NCBI Taxonomy" id="2826488"/>
    <lineage>
        <taxon>Viruses</taxon>
        <taxon>Duplodnaviria</taxon>
        <taxon>Heunggongvirae</taxon>
        <taxon>Uroviricota</taxon>
        <taxon>Caudoviricetes</taxon>
    </lineage>
</organism>
<dbReference type="Pfam" id="PF25595">
    <property type="entry name" value="Phage_TTP_16"/>
    <property type="match status" value="1"/>
</dbReference>
<reference evidence="1" key="1">
    <citation type="journal article" date="2021" name="Proc. Natl. Acad. Sci. U.S.A.">
        <title>A Catalog of Tens of Thousands of Viruses from Human Metagenomes Reveals Hidden Associations with Chronic Diseases.</title>
        <authorList>
            <person name="Tisza M.J."/>
            <person name="Buck C.B."/>
        </authorList>
    </citation>
    <scope>NUCLEOTIDE SEQUENCE</scope>
    <source>
        <strain evidence="1">Ctsus30</strain>
    </source>
</reference>
<accession>A0A8S5MVU9</accession>
<sequence>MPKMLSPNTTIWWVPADAITNVADLFKAATYTGGTPKAVDISCAIAAGMTLGATDSDTDDSRTICDSGNAKTPTIANYEASLTFFREAIAAGQKAAGNTSVYDKAFQLFKRGTLDGIKEGYLVQRIGFRQGTAVEAGMELSAFKVVPDNPKDELGDGDKPIQFTVPFLPQGYMELNKAVTA</sequence>
<protein>
    <submittedName>
        <fullName evidence="1">Major tail protein</fullName>
    </submittedName>
</protein>